<reference evidence="2 3" key="1">
    <citation type="submission" date="2012-04" db="EMBL/GenBank/DDBJ databases">
        <title>The Genome Sequence of Saprolegnia declina VS20.</title>
        <authorList>
            <consortium name="The Broad Institute Genome Sequencing Platform"/>
            <person name="Russ C."/>
            <person name="Nusbaum C."/>
            <person name="Tyler B."/>
            <person name="van West P."/>
            <person name="Dieguez-Uribeondo J."/>
            <person name="de Bruijn I."/>
            <person name="Tripathy S."/>
            <person name="Jiang R."/>
            <person name="Young S.K."/>
            <person name="Zeng Q."/>
            <person name="Gargeya S."/>
            <person name="Fitzgerald M."/>
            <person name="Haas B."/>
            <person name="Abouelleil A."/>
            <person name="Alvarado L."/>
            <person name="Arachchi H.M."/>
            <person name="Berlin A."/>
            <person name="Chapman S.B."/>
            <person name="Goldberg J."/>
            <person name="Griggs A."/>
            <person name="Gujja S."/>
            <person name="Hansen M."/>
            <person name="Howarth C."/>
            <person name="Imamovic A."/>
            <person name="Larimer J."/>
            <person name="McCowen C."/>
            <person name="Montmayeur A."/>
            <person name="Murphy C."/>
            <person name="Neiman D."/>
            <person name="Pearson M."/>
            <person name="Priest M."/>
            <person name="Roberts A."/>
            <person name="Saif S."/>
            <person name="Shea T."/>
            <person name="Sisk P."/>
            <person name="Sykes S."/>
            <person name="Wortman J."/>
            <person name="Nusbaum C."/>
            <person name="Birren B."/>
        </authorList>
    </citation>
    <scope>NUCLEOTIDE SEQUENCE [LARGE SCALE GENOMIC DNA]</scope>
    <source>
        <strain evidence="2 3">VS20</strain>
    </source>
</reference>
<dbReference type="RefSeq" id="XP_008621325.1">
    <property type="nucleotide sequence ID" value="XM_008623103.1"/>
</dbReference>
<feature type="transmembrane region" description="Helical" evidence="1">
    <location>
        <begin position="351"/>
        <end position="375"/>
    </location>
</feature>
<accession>T0PSK5</accession>
<dbReference type="EMBL" id="JH767290">
    <property type="protein sequence ID" value="EQC25241.1"/>
    <property type="molecule type" value="Genomic_DNA"/>
</dbReference>
<proteinExistence type="predicted"/>
<sequence>MAKVADTQAAILAVAAQRQQYAVCWSRAPFLLSLIMLLNLVAMPLKAYVTEFLPWTYMPPPAPLASTNFTLFNASTLELLQRLYNRSTLPLHATYHEDATGYVLRKTIKPRITSLDACASEVIPGLPGAIFYGPSFSRLICAMAMTENGTAWDGRGSCMDQTFFAQPWIYQCLWLTGGDDLALNASAPGYTLTYAARPYPMALWCSAKFVYRAITTVYIARLVWTRYYVHCTALASSLAVMGHRPFEVKNSASLWRYEVVLGDPTAMVLTDPLVAFLLCVDIGASYDTLTFAVLRASQSADIYVMLIAFLYLSRTVWVPYLAVATTTLVVKRYHKEHTFAQIDPTALAIETAMYGPALTWCMGNVSILLQLYQYLGRAVVPTSDQDAKFEAVPDVAVYFVSLASLPLVYGFGRARWRRAMITPSAAYASFRYNPWKNRALLAFVGCIDPQFRSPHSMAERGGSVYALFEANRQYERCPGISFRATDCFVLCYRDGILRERLRLTLLSTLDRHKGDALLAVPSSAVPSLYCVNTLEVATLETSTVEQSSNGPGVSHAIHLSPQPSPWCL</sequence>
<keyword evidence="3" id="KW-1185">Reference proteome</keyword>
<evidence type="ECO:0000313" key="2">
    <source>
        <dbReference type="EMBL" id="EQC25241.1"/>
    </source>
</evidence>
<keyword evidence="1" id="KW-0812">Transmembrane</keyword>
<dbReference type="OMA" id="NRQYERC"/>
<organism evidence="2 3">
    <name type="scientific">Saprolegnia diclina (strain VS20)</name>
    <dbReference type="NCBI Taxonomy" id="1156394"/>
    <lineage>
        <taxon>Eukaryota</taxon>
        <taxon>Sar</taxon>
        <taxon>Stramenopiles</taxon>
        <taxon>Oomycota</taxon>
        <taxon>Saprolegniomycetes</taxon>
        <taxon>Saprolegniales</taxon>
        <taxon>Saprolegniaceae</taxon>
        <taxon>Saprolegnia</taxon>
    </lineage>
</organism>
<dbReference type="GeneID" id="19957606"/>
<keyword evidence="1" id="KW-0472">Membrane</keyword>
<dbReference type="OrthoDB" id="66910at2759"/>
<protein>
    <submittedName>
        <fullName evidence="2">Uncharacterized protein</fullName>
    </submittedName>
</protein>
<feature type="transmembrane region" description="Helical" evidence="1">
    <location>
        <begin position="395"/>
        <end position="412"/>
    </location>
</feature>
<dbReference type="Proteomes" id="UP000030762">
    <property type="component" value="Unassembled WGS sequence"/>
</dbReference>
<dbReference type="VEuPathDB" id="FungiDB:SDRG_16879"/>
<name>T0PSK5_SAPDV</name>
<dbReference type="AlphaFoldDB" id="T0PSK5"/>
<feature type="transmembrane region" description="Helical" evidence="1">
    <location>
        <begin position="28"/>
        <end position="49"/>
    </location>
</feature>
<dbReference type="InParanoid" id="T0PSK5"/>
<gene>
    <name evidence="2" type="ORF">SDRG_16879</name>
</gene>
<keyword evidence="1" id="KW-1133">Transmembrane helix</keyword>
<evidence type="ECO:0000256" key="1">
    <source>
        <dbReference type="SAM" id="Phobius"/>
    </source>
</evidence>
<evidence type="ECO:0000313" key="3">
    <source>
        <dbReference type="Proteomes" id="UP000030762"/>
    </source>
</evidence>
<feature type="transmembrane region" description="Helical" evidence="1">
    <location>
        <begin position="302"/>
        <end position="330"/>
    </location>
</feature>